<dbReference type="EMBL" id="BK016235">
    <property type="protein sequence ID" value="DAG03757.1"/>
    <property type="molecule type" value="Genomic_DNA"/>
</dbReference>
<protein>
    <submittedName>
        <fullName evidence="1">Uncharacterized protein</fullName>
    </submittedName>
</protein>
<sequence>MQHGITFLAISQLIHFQQSNLQFIVEYPILKYK</sequence>
<proteinExistence type="predicted"/>
<reference evidence="1" key="1">
    <citation type="journal article" date="2021" name="Proc. Natl. Acad. Sci. U.S.A.">
        <title>A Catalog of Tens of Thousands of Viruses from Human Metagenomes Reveals Hidden Associations with Chronic Diseases.</title>
        <authorList>
            <person name="Tisza M.J."/>
            <person name="Buck C.B."/>
        </authorList>
    </citation>
    <scope>NUCLEOTIDE SEQUENCE</scope>
    <source>
        <strain evidence="1">Ctfhy6</strain>
    </source>
</reference>
<name>A0A8S5VAL3_9CAUD</name>
<organism evidence="1">
    <name type="scientific">Siphoviridae sp. ctfhy6</name>
    <dbReference type="NCBI Taxonomy" id="2825597"/>
    <lineage>
        <taxon>Viruses</taxon>
        <taxon>Duplodnaviria</taxon>
        <taxon>Heunggongvirae</taxon>
        <taxon>Uroviricota</taxon>
        <taxon>Caudoviricetes</taxon>
    </lineage>
</organism>
<accession>A0A8S5VAL3</accession>
<evidence type="ECO:0000313" key="1">
    <source>
        <dbReference type="EMBL" id="DAG03757.1"/>
    </source>
</evidence>